<keyword evidence="9" id="KW-0611">Plant defense</keyword>
<dbReference type="Gene3D" id="1.10.8.430">
    <property type="entry name" value="Helical domain of apoptotic protease-activating factors"/>
    <property type="match status" value="1"/>
</dbReference>
<evidence type="ECO:0000256" key="10">
    <source>
        <dbReference type="ARBA" id="ARBA00022840"/>
    </source>
</evidence>
<reference evidence="14" key="1">
    <citation type="submission" date="2023-03" db="EMBL/GenBank/DDBJ databases">
        <authorList>
            <person name="Julca I."/>
        </authorList>
    </citation>
    <scope>NUCLEOTIDE SEQUENCE</scope>
</reference>
<comment type="similarity">
    <text evidence="3">Belongs to the disease resistance NB-LRR family.</text>
</comment>
<dbReference type="InterPro" id="IPR002182">
    <property type="entry name" value="NB-ARC"/>
</dbReference>
<proteinExistence type="inferred from homology"/>
<dbReference type="InterPro" id="IPR036388">
    <property type="entry name" value="WH-like_DNA-bd_sf"/>
</dbReference>
<name>A0AAV1DDE5_OLDCO</name>
<evidence type="ECO:0000259" key="13">
    <source>
        <dbReference type="Pfam" id="PF23598"/>
    </source>
</evidence>
<evidence type="ECO:0000256" key="2">
    <source>
        <dbReference type="ARBA" id="ARBA00004496"/>
    </source>
</evidence>
<feature type="domain" description="Disease resistance R13L4/SHOC-2-like LRR" evidence="13">
    <location>
        <begin position="372"/>
        <end position="562"/>
    </location>
</feature>
<evidence type="ECO:0000313" key="15">
    <source>
        <dbReference type="Proteomes" id="UP001161247"/>
    </source>
</evidence>
<dbReference type="InterPro" id="IPR044974">
    <property type="entry name" value="Disease_R_plants"/>
</dbReference>
<dbReference type="Proteomes" id="UP001161247">
    <property type="component" value="Chromosome 5"/>
</dbReference>
<evidence type="ECO:0000259" key="12">
    <source>
        <dbReference type="Pfam" id="PF23559"/>
    </source>
</evidence>
<feature type="domain" description="Disease resistance protein winged helix" evidence="12">
    <location>
        <begin position="211"/>
        <end position="281"/>
    </location>
</feature>
<dbReference type="SUPFAM" id="SSF52540">
    <property type="entry name" value="P-loop containing nucleoside triphosphate hydrolases"/>
    <property type="match status" value="1"/>
</dbReference>
<dbReference type="Gene3D" id="3.40.50.300">
    <property type="entry name" value="P-loop containing nucleotide triphosphate hydrolases"/>
    <property type="match status" value="1"/>
</dbReference>
<dbReference type="PANTHER" id="PTHR23155">
    <property type="entry name" value="DISEASE RESISTANCE PROTEIN RP"/>
    <property type="match status" value="1"/>
</dbReference>
<keyword evidence="4" id="KW-0963">Cytoplasm</keyword>
<comment type="subcellular location">
    <subcellularLocation>
        <location evidence="2">Cytoplasm</location>
    </subcellularLocation>
</comment>
<organism evidence="14 15">
    <name type="scientific">Oldenlandia corymbosa var. corymbosa</name>
    <dbReference type="NCBI Taxonomy" id="529605"/>
    <lineage>
        <taxon>Eukaryota</taxon>
        <taxon>Viridiplantae</taxon>
        <taxon>Streptophyta</taxon>
        <taxon>Embryophyta</taxon>
        <taxon>Tracheophyta</taxon>
        <taxon>Spermatophyta</taxon>
        <taxon>Magnoliopsida</taxon>
        <taxon>eudicotyledons</taxon>
        <taxon>Gunneridae</taxon>
        <taxon>Pentapetalae</taxon>
        <taxon>asterids</taxon>
        <taxon>lamiids</taxon>
        <taxon>Gentianales</taxon>
        <taxon>Rubiaceae</taxon>
        <taxon>Rubioideae</taxon>
        <taxon>Spermacoceae</taxon>
        <taxon>Hedyotis-Oldenlandia complex</taxon>
        <taxon>Oldenlandia</taxon>
    </lineage>
</organism>
<evidence type="ECO:0000256" key="1">
    <source>
        <dbReference type="ARBA" id="ARBA00002074"/>
    </source>
</evidence>
<dbReference type="InterPro" id="IPR042197">
    <property type="entry name" value="Apaf_helical"/>
</dbReference>
<keyword evidence="10" id="KW-0067">ATP-binding</keyword>
<evidence type="ECO:0000259" key="11">
    <source>
        <dbReference type="Pfam" id="PF00931"/>
    </source>
</evidence>
<keyword evidence="7" id="KW-0677">Repeat</keyword>
<accession>A0AAV1DDE5</accession>
<dbReference type="InterPro" id="IPR058922">
    <property type="entry name" value="WHD_DRP"/>
</dbReference>
<dbReference type="GO" id="GO:0043531">
    <property type="term" value="F:ADP binding"/>
    <property type="evidence" value="ECO:0007669"/>
    <property type="project" value="InterPro"/>
</dbReference>
<dbReference type="PRINTS" id="PR00364">
    <property type="entry name" value="DISEASERSIST"/>
</dbReference>
<evidence type="ECO:0000256" key="8">
    <source>
        <dbReference type="ARBA" id="ARBA00022741"/>
    </source>
</evidence>
<dbReference type="Pfam" id="PF23559">
    <property type="entry name" value="WHD_DRP"/>
    <property type="match status" value="1"/>
</dbReference>
<keyword evidence="8" id="KW-0547">Nucleotide-binding</keyword>
<evidence type="ECO:0000256" key="5">
    <source>
        <dbReference type="ARBA" id="ARBA00022614"/>
    </source>
</evidence>
<dbReference type="SUPFAM" id="SSF52058">
    <property type="entry name" value="L domain-like"/>
    <property type="match status" value="1"/>
</dbReference>
<dbReference type="Gene3D" id="1.10.10.10">
    <property type="entry name" value="Winged helix-like DNA-binding domain superfamily/Winged helix DNA-binding domain"/>
    <property type="match status" value="1"/>
</dbReference>
<dbReference type="Pfam" id="PF00931">
    <property type="entry name" value="NB-ARC"/>
    <property type="match status" value="1"/>
</dbReference>
<evidence type="ECO:0000256" key="3">
    <source>
        <dbReference type="ARBA" id="ARBA00008894"/>
    </source>
</evidence>
<evidence type="ECO:0000256" key="6">
    <source>
        <dbReference type="ARBA" id="ARBA00022667"/>
    </source>
</evidence>
<dbReference type="PANTHER" id="PTHR23155:SF1152">
    <property type="entry name" value="AAA+ ATPASE DOMAIN-CONTAINING PROTEIN"/>
    <property type="match status" value="1"/>
</dbReference>
<dbReference type="Pfam" id="PF23598">
    <property type="entry name" value="LRR_14"/>
    <property type="match status" value="1"/>
</dbReference>
<dbReference type="FunFam" id="1.10.10.10:FF:000322">
    <property type="entry name" value="Probable disease resistance protein At1g63360"/>
    <property type="match status" value="1"/>
</dbReference>
<dbReference type="InterPro" id="IPR032675">
    <property type="entry name" value="LRR_dom_sf"/>
</dbReference>
<evidence type="ECO:0000256" key="7">
    <source>
        <dbReference type="ARBA" id="ARBA00022737"/>
    </source>
</evidence>
<dbReference type="GO" id="GO:0005737">
    <property type="term" value="C:cytoplasm"/>
    <property type="evidence" value="ECO:0007669"/>
    <property type="project" value="UniProtKB-SubCell"/>
</dbReference>
<protein>
    <submittedName>
        <fullName evidence="14">OLC1v1004903C1</fullName>
    </submittedName>
</protein>
<dbReference type="AlphaFoldDB" id="A0AAV1DDE5"/>
<comment type="function">
    <text evidence="1">Confers resistance to late blight (Phytophthora infestans) races carrying the avirulence gene Avr1. Resistance proteins guard the plant against pathogens that contain an appropriate avirulence protein via an indirect interaction with this avirulence protein. That triggers a defense system including the hypersensitive response, which restricts the pathogen growth.</text>
</comment>
<keyword evidence="6" id="KW-0381">Hypersensitive response</keyword>
<evidence type="ECO:0000313" key="14">
    <source>
        <dbReference type="EMBL" id="CAI9105880.1"/>
    </source>
</evidence>
<dbReference type="Gene3D" id="3.80.10.10">
    <property type="entry name" value="Ribonuclease Inhibitor"/>
    <property type="match status" value="1"/>
</dbReference>
<evidence type="ECO:0000256" key="4">
    <source>
        <dbReference type="ARBA" id="ARBA00022490"/>
    </source>
</evidence>
<gene>
    <name evidence="14" type="ORF">OLC1_LOCUS14483</name>
</gene>
<dbReference type="GO" id="GO:0009626">
    <property type="term" value="P:plant-type hypersensitive response"/>
    <property type="evidence" value="ECO:0007669"/>
    <property type="project" value="UniProtKB-KW"/>
</dbReference>
<keyword evidence="15" id="KW-1185">Reference proteome</keyword>
<feature type="domain" description="NB-ARC" evidence="11">
    <location>
        <begin position="3"/>
        <end position="126"/>
    </location>
</feature>
<keyword evidence="5" id="KW-0433">Leucine-rich repeat</keyword>
<dbReference type="InterPro" id="IPR055414">
    <property type="entry name" value="LRR_R13L4/SHOC2-like"/>
</dbReference>
<dbReference type="InterPro" id="IPR027417">
    <property type="entry name" value="P-loop_NTPase"/>
</dbReference>
<evidence type="ECO:0000256" key="9">
    <source>
        <dbReference type="ARBA" id="ARBA00022821"/>
    </source>
</evidence>
<dbReference type="GO" id="GO:0005524">
    <property type="term" value="F:ATP binding"/>
    <property type="evidence" value="ECO:0007669"/>
    <property type="project" value="UniProtKB-KW"/>
</dbReference>
<dbReference type="EMBL" id="OX459122">
    <property type="protein sequence ID" value="CAI9105880.1"/>
    <property type="molecule type" value="Genomic_DNA"/>
</dbReference>
<sequence>MLHFHVRAWSYISPKYKKRDLLLDILRHMIAITDETNAMCDEDIEELLYKQLKGKRYLVVMDDMWSKGAWDDLRPSFPDDSNGSRMLITSRLSNVVSEISDPHPLRPLSPEESWELLKLKIFQEKECPHELLEVGKQIARNCKGLPLAIGAIAGLLHRTCGESKDMWNRIADSVSSRVVNDPETQCKKILELSYNHLPDHLKACLLYFGAFPKDKDIPVWRLQWLWIAEGFVHKLECKSSEDLAEDYLMDLIGRSLVMVAKRKSNGKVKACRVHDVMRDLCIVRAKEDNFLQSVSADDEPYSSFNGLSCDLPLELFITSNERTYMDYRLSFYVNRKHFVVSRPSGPSVRSLLFFATPDQYPRCPYNVSFIPTNYRRLRVLDLESINMGEYLEFGMEHLVDLRYLAVCGDIDSIPSSLSNLEHLESLIVKSLKSNVKLPETIWNMQKLRHLCISKCATFDWGWTEDEIPTMGSLPSLVSLSLLCFTCWEVIDGLKMRFPNLQKLRCIVLKPRDIYEGFSSFPAFESQCKLESLNISYYGKVLNAGELKFPSSIKKLTLSNFRLPWSHISVIGRLHHLEVLKLVSEAFEGSSWTMEEGEFLNLKYLKLDTLNIVHWEAISEHLPRLQQLIVRKCEQLEEIPFDFVSISTLVKIEVQQCGISLEESVRRIEEEEIEGLKIFINNSYSST</sequence>